<gene>
    <name evidence="1" type="ORF">LOD99_2276</name>
</gene>
<protein>
    <submittedName>
        <fullName evidence="1">Uncharacterized protein</fullName>
    </submittedName>
</protein>
<name>A0AAV7K3D4_9METZ</name>
<dbReference type="AlphaFoldDB" id="A0AAV7K3D4"/>
<proteinExistence type="predicted"/>
<comment type="caution">
    <text evidence="1">The sequence shown here is derived from an EMBL/GenBank/DDBJ whole genome shotgun (WGS) entry which is preliminary data.</text>
</comment>
<reference evidence="1 2" key="1">
    <citation type="journal article" date="2023" name="BMC Biol.">
        <title>The compact genome of the sponge Oopsacas minuta (Hexactinellida) is lacking key metazoan core genes.</title>
        <authorList>
            <person name="Santini S."/>
            <person name="Schenkelaars Q."/>
            <person name="Jourda C."/>
            <person name="Duchesne M."/>
            <person name="Belahbib H."/>
            <person name="Rocher C."/>
            <person name="Selva M."/>
            <person name="Riesgo A."/>
            <person name="Vervoort M."/>
            <person name="Leys S.P."/>
            <person name="Kodjabachian L."/>
            <person name="Le Bivic A."/>
            <person name="Borchiellini C."/>
            <person name="Claverie J.M."/>
            <person name="Renard E."/>
        </authorList>
    </citation>
    <scope>NUCLEOTIDE SEQUENCE [LARGE SCALE GENOMIC DNA]</scope>
    <source>
        <strain evidence="1">SPO-2</strain>
    </source>
</reference>
<evidence type="ECO:0000313" key="1">
    <source>
        <dbReference type="EMBL" id="KAI6655441.1"/>
    </source>
</evidence>
<accession>A0AAV7K3D4</accession>
<dbReference type="Proteomes" id="UP001165289">
    <property type="component" value="Unassembled WGS sequence"/>
</dbReference>
<organism evidence="1 2">
    <name type="scientific">Oopsacas minuta</name>
    <dbReference type="NCBI Taxonomy" id="111878"/>
    <lineage>
        <taxon>Eukaryota</taxon>
        <taxon>Metazoa</taxon>
        <taxon>Porifera</taxon>
        <taxon>Hexactinellida</taxon>
        <taxon>Hexasterophora</taxon>
        <taxon>Lyssacinosida</taxon>
        <taxon>Leucopsacidae</taxon>
        <taxon>Oopsacas</taxon>
    </lineage>
</organism>
<evidence type="ECO:0000313" key="2">
    <source>
        <dbReference type="Proteomes" id="UP001165289"/>
    </source>
</evidence>
<keyword evidence="2" id="KW-1185">Reference proteome</keyword>
<dbReference type="EMBL" id="JAKMXF010000199">
    <property type="protein sequence ID" value="KAI6655441.1"/>
    <property type="molecule type" value="Genomic_DNA"/>
</dbReference>
<sequence length="137" mass="15649">MWQGSFWLPNWREMMVWGRNPSGFSTPNALTTFKPIDIEMVKEVLNTYAAEEFWNHLTLGLTQNANKSLHNTIWSLSLPKERTYHLNLFRISTAIAVLTSSEGELTLFGILTDLGLHPSCRTYSAILKGEFCSDHSR</sequence>